<evidence type="ECO:0000313" key="3">
    <source>
        <dbReference type="Proteomes" id="UP000248012"/>
    </source>
</evidence>
<sequence>MAGAVEQRRAMTEPKAQVSSAGRAAFSALAPRAGFPSEGWQAVVLSARREGTGARGVLRFDRDGFAPLIVKLRQPVDAARSEAARAAHALAAHNLPGGTVRLLAAAPDHGALLLSHVPGRTAWEILSQTEDSAERIRVLRASGAWLGAFHLAGGALTGGGAKRSAPQSDQPVQTAPPLRRLRRLARQRDIPQAGQYARCLAALSHWAAAIEGQRTPAAVIHGDMTLSNLLVEGDTVTGIDFENIAPAPAMRDLARLLVDDAIWFGQGAEGPVEVSAPGIDAYQAQIDIAVLRFYAGVRLLSLWAAQPNEPADRSPRRAYVWDRIQEIVPDFFML</sequence>
<feature type="domain" description="Aminoglycoside phosphotransferase" evidence="1">
    <location>
        <begin position="50"/>
        <end position="267"/>
    </location>
</feature>
<evidence type="ECO:0000259" key="1">
    <source>
        <dbReference type="Pfam" id="PF01636"/>
    </source>
</evidence>
<accession>A0A2V4N2P2</accession>
<gene>
    <name evidence="2" type="ORF">DI396_03115</name>
</gene>
<dbReference type="InterPro" id="IPR002575">
    <property type="entry name" value="Aminoglycoside_PTrfase"/>
</dbReference>
<protein>
    <recommendedName>
        <fullName evidence="1">Aminoglycoside phosphotransferase domain-containing protein</fullName>
    </recommendedName>
</protein>
<name>A0A2V4N2P2_9RHOB</name>
<keyword evidence="3" id="KW-1185">Reference proteome</keyword>
<dbReference type="AlphaFoldDB" id="A0A2V4N2P2"/>
<evidence type="ECO:0000313" key="2">
    <source>
        <dbReference type="EMBL" id="PYC49064.1"/>
    </source>
</evidence>
<dbReference type="InterPro" id="IPR011009">
    <property type="entry name" value="Kinase-like_dom_sf"/>
</dbReference>
<dbReference type="SUPFAM" id="SSF56112">
    <property type="entry name" value="Protein kinase-like (PK-like)"/>
    <property type="match status" value="1"/>
</dbReference>
<comment type="caution">
    <text evidence="2">The sequence shown here is derived from an EMBL/GenBank/DDBJ whole genome shotgun (WGS) entry which is preliminary data.</text>
</comment>
<dbReference type="Pfam" id="PF01636">
    <property type="entry name" value="APH"/>
    <property type="match status" value="1"/>
</dbReference>
<dbReference type="EMBL" id="QFVT01000002">
    <property type="protein sequence ID" value="PYC49064.1"/>
    <property type="molecule type" value="Genomic_DNA"/>
</dbReference>
<proteinExistence type="predicted"/>
<dbReference type="OrthoDB" id="7847519at2"/>
<reference evidence="2 3" key="1">
    <citation type="submission" date="2018-05" db="EMBL/GenBank/DDBJ databases">
        <title>Oceanovita maritima gen. nov., sp. nov., a marine bacterium in the family Rhodobacteraceae isolated from surface seawater of Lundu port Xiamen, China.</title>
        <authorList>
            <person name="Hetharua B.H."/>
            <person name="Min D."/>
            <person name="Liao H."/>
            <person name="Tian Y."/>
        </authorList>
    </citation>
    <scope>NUCLEOTIDE SEQUENCE [LARGE SCALE GENOMIC DNA]</scope>
    <source>
        <strain evidence="2 3">FSX-11</strain>
    </source>
</reference>
<organism evidence="2 3">
    <name type="scientific">Litorivita pollutaquae</name>
    <dbReference type="NCBI Taxonomy" id="2200892"/>
    <lineage>
        <taxon>Bacteria</taxon>
        <taxon>Pseudomonadati</taxon>
        <taxon>Pseudomonadota</taxon>
        <taxon>Alphaproteobacteria</taxon>
        <taxon>Rhodobacterales</taxon>
        <taxon>Paracoccaceae</taxon>
        <taxon>Litorivita</taxon>
    </lineage>
</organism>
<dbReference type="Proteomes" id="UP000248012">
    <property type="component" value="Unassembled WGS sequence"/>
</dbReference>
<dbReference type="Gene3D" id="3.90.1200.10">
    <property type="match status" value="1"/>
</dbReference>